<dbReference type="GO" id="GO:0016829">
    <property type="term" value="F:lyase activity"/>
    <property type="evidence" value="ECO:0007669"/>
    <property type="project" value="UniProtKB-KW"/>
</dbReference>
<evidence type="ECO:0000256" key="1">
    <source>
        <dbReference type="ARBA" id="ARBA00022723"/>
    </source>
</evidence>
<dbReference type="GO" id="GO:0046872">
    <property type="term" value="F:metal ion binding"/>
    <property type="evidence" value="ECO:0007669"/>
    <property type="project" value="UniProtKB-KW"/>
</dbReference>
<evidence type="ECO:0000313" key="4">
    <source>
        <dbReference type="Proteomes" id="UP000015216"/>
    </source>
</evidence>
<dbReference type="Gene3D" id="3.40.50.1400">
    <property type="match status" value="1"/>
</dbReference>
<dbReference type="OrthoDB" id="9797895at2"/>
<dbReference type="PANTHER" id="PTHR33542:SF3">
    <property type="entry name" value="SIROHYDROCHLORIN FERROCHELATASE, CHLOROPLASTIC"/>
    <property type="match status" value="1"/>
</dbReference>
<dbReference type="EMBL" id="CP003468">
    <property type="protein sequence ID" value="AGS07025.1"/>
    <property type="molecule type" value="Genomic_DNA"/>
</dbReference>
<evidence type="ECO:0000256" key="2">
    <source>
        <dbReference type="ARBA" id="ARBA00023239"/>
    </source>
</evidence>
<dbReference type="eggNOG" id="COG2138">
    <property type="taxonomic scope" value="Bacteria"/>
</dbReference>
<dbReference type="InterPro" id="IPR002762">
    <property type="entry name" value="CbiX-like"/>
</dbReference>
<dbReference type="HOGENOM" id="CLU_065901_2_2_4"/>
<sequence length="130" mass="15144">MNKIKKIFFEKKAIIIFAHGSRNVKWTEPFLYLKKKIKQIQPNLIVKIAFLELIDPNLITCVAQLYKKNINTITIVPIFIGKGNHIERDLQNLLKNIKKIYPNINIRTTLPIGESKKILTEIAKYCIRSL</sequence>
<dbReference type="STRING" id="669502.SSDC_01705"/>
<evidence type="ECO:0000313" key="3">
    <source>
        <dbReference type="EMBL" id="AGS07025.1"/>
    </source>
</evidence>
<dbReference type="InterPro" id="IPR050963">
    <property type="entry name" value="Sirohydro_Cobaltochel/CbiX"/>
</dbReference>
<dbReference type="KEGG" id="ssdc:SSDC_01705"/>
<dbReference type="SUPFAM" id="SSF53800">
    <property type="entry name" value="Chelatase"/>
    <property type="match status" value="1"/>
</dbReference>
<keyword evidence="2" id="KW-0456">Lyase</keyword>
<dbReference type="Proteomes" id="UP000015216">
    <property type="component" value="Chromosome"/>
</dbReference>
<reference evidence="3 4" key="1">
    <citation type="journal article" date="2013" name="Curr. Biol.">
        <title>Defensive bacteriome symbiont with a drastically reduced genome.</title>
        <authorList>
            <person name="Nakabachi A."/>
            <person name="Ueoka R."/>
            <person name="Oshima K."/>
            <person name="Teta R."/>
            <person name="Mangoni A."/>
            <person name="Gurgui M."/>
            <person name="Oldham N.J."/>
            <person name="van Echten-Deckert G."/>
            <person name="Okamura K."/>
            <person name="Yamamoto K."/>
            <person name="Inoue H."/>
            <person name="Ohkuma M."/>
            <person name="Hongoh Y."/>
            <person name="Miyagishima S.Y."/>
            <person name="Hattori M."/>
            <person name="Piel J."/>
            <person name="Fukatsu T."/>
        </authorList>
    </citation>
    <scope>NUCLEOTIDE SEQUENCE [LARGE SCALE GENOMIC DNA]</scope>
    <source>
        <strain evidence="3 4">DC</strain>
    </source>
</reference>
<gene>
    <name evidence="3" type="ORF">SSDC_01705</name>
</gene>
<dbReference type="AlphaFoldDB" id="S5R8U8"/>
<dbReference type="PANTHER" id="PTHR33542">
    <property type="entry name" value="SIROHYDROCHLORIN FERROCHELATASE, CHLOROPLASTIC"/>
    <property type="match status" value="1"/>
</dbReference>
<dbReference type="GeneID" id="301553211"/>
<name>S5R8U8_9PROT</name>
<keyword evidence="4" id="KW-1185">Reference proteome</keyword>
<dbReference type="Pfam" id="PF01903">
    <property type="entry name" value="CbiX"/>
    <property type="match status" value="1"/>
</dbReference>
<accession>S5R8U8</accession>
<proteinExistence type="predicted"/>
<dbReference type="RefSeq" id="WP_020915600.1">
    <property type="nucleotide sequence ID" value="NC_021885.1"/>
</dbReference>
<keyword evidence="1" id="KW-0479">Metal-binding</keyword>
<protein>
    <submittedName>
        <fullName evidence="3">Cobalamin (Vitamin B12) biosynthesis CbiX protein</fullName>
    </submittedName>
</protein>
<dbReference type="CDD" id="cd03416">
    <property type="entry name" value="CbiX_SirB_N"/>
    <property type="match status" value="1"/>
</dbReference>
<organism evidence="3 4">
    <name type="scientific">Candidatus Profftella armatura</name>
    <dbReference type="NCBI Taxonomy" id="669502"/>
    <lineage>
        <taxon>Bacteria</taxon>
        <taxon>Pseudomonadati</taxon>
        <taxon>Pseudomonadota</taxon>
        <taxon>Betaproteobacteria</taxon>
        <taxon>Candidatus Profftella</taxon>
    </lineage>
</organism>